<dbReference type="Pfam" id="PF00963">
    <property type="entry name" value="Cohesin"/>
    <property type="match status" value="1"/>
</dbReference>
<sequence length="201" mass="21989">MKKTIILSITLFIFISVANSFASPAVWLDISYGKDEGDKIADNYFSLQPNESFWTNIYISDVTESIFTMGFNLNYQSSQLDILTSEIGSTWPQFQEVDYENGEIKFGAATETGNFVIGDNILLASVEFKCLNAGLSEIILTKTDVAGNGFYINESGTAYDISDTITFPTASINQTPIPGAAWLLGAGLVGLLGIGRKRYKK</sequence>
<evidence type="ECO:0000313" key="5">
    <source>
        <dbReference type="Proteomes" id="UP000553343"/>
    </source>
</evidence>
<evidence type="ECO:0000256" key="1">
    <source>
        <dbReference type="SAM" id="Phobius"/>
    </source>
</evidence>
<name>A0A850SSX6_9BACT</name>
<dbReference type="Gene3D" id="2.60.40.680">
    <property type="match status" value="1"/>
</dbReference>
<proteinExistence type="predicted"/>
<reference evidence="4 5" key="1">
    <citation type="submission" date="2020-06" db="EMBL/GenBank/DDBJ databases">
        <title>High-quality draft genome of sulfate reducer Desulfobacter latus type strain AcrS2 isolated from marine sediment.</title>
        <authorList>
            <person name="Hoppe M."/>
            <person name="Larsen C.K."/>
            <person name="Marshall I.P.G."/>
            <person name="Schramm A."/>
            <person name="Marietou A.G."/>
        </authorList>
    </citation>
    <scope>NUCLEOTIDE SEQUENCE [LARGE SCALE GENOMIC DNA]</scope>
    <source>
        <strain evidence="4 5">AcRS2</strain>
    </source>
</reference>
<dbReference type="InterPro" id="IPR002102">
    <property type="entry name" value="Cohesin_dom"/>
</dbReference>
<dbReference type="CDD" id="cd08547">
    <property type="entry name" value="Type_II_cohesin"/>
    <property type="match status" value="1"/>
</dbReference>
<dbReference type="GO" id="GO:0000272">
    <property type="term" value="P:polysaccharide catabolic process"/>
    <property type="evidence" value="ECO:0007669"/>
    <property type="project" value="InterPro"/>
</dbReference>
<feature type="domain" description="Cohesin" evidence="3">
    <location>
        <begin position="48"/>
        <end position="137"/>
    </location>
</feature>
<dbReference type="InterPro" id="IPR008965">
    <property type="entry name" value="CBM2/CBM3_carb-bd_dom_sf"/>
</dbReference>
<comment type="caution">
    <text evidence="4">The sequence shown here is derived from an EMBL/GenBank/DDBJ whole genome shotgun (WGS) entry which is preliminary data.</text>
</comment>
<feature type="chain" id="PRO_5032911891" description="Cohesin domain-containing protein" evidence="2">
    <location>
        <begin position="23"/>
        <end position="201"/>
    </location>
</feature>
<dbReference type="SUPFAM" id="SSF49384">
    <property type="entry name" value="Carbohydrate-binding domain"/>
    <property type="match status" value="1"/>
</dbReference>
<keyword evidence="2" id="KW-0732">Signal</keyword>
<accession>A0A850SSX6</accession>
<keyword evidence="1" id="KW-0472">Membrane</keyword>
<dbReference type="AlphaFoldDB" id="A0A850SSX6"/>
<feature type="signal peptide" evidence="2">
    <location>
        <begin position="1"/>
        <end position="22"/>
    </location>
</feature>
<dbReference type="EMBL" id="JACADJ010000012">
    <property type="protein sequence ID" value="NWH04494.1"/>
    <property type="molecule type" value="Genomic_DNA"/>
</dbReference>
<evidence type="ECO:0000259" key="3">
    <source>
        <dbReference type="Pfam" id="PF00963"/>
    </source>
</evidence>
<keyword evidence="1" id="KW-0812">Transmembrane</keyword>
<gene>
    <name evidence="4" type="ORF">HXW94_05720</name>
</gene>
<protein>
    <recommendedName>
        <fullName evidence="3">Cohesin domain-containing protein</fullName>
    </recommendedName>
</protein>
<keyword evidence="5" id="KW-1185">Reference proteome</keyword>
<evidence type="ECO:0000313" key="4">
    <source>
        <dbReference type="EMBL" id="NWH04494.1"/>
    </source>
</evidence>
<dbReference type="GO" id="GO:0030246">
    <property type="term" value="F:carbohydrate binding"/>
    <property type="evidence" value="ECO:0007669"/>
    <property type="project" value="InterPro"/>
</dbReference>
<organism evidence="4 5">
    <name type="scientific">Desulfobacter latus</name>
    <dbReference type="NCBI Taxonomy" id="2292"/>
    <lineage>
        <taxon>Bacteria</taxon>
        <taxon>Pseudomonadati</taxon>
        <taxon>Thermodesulfobacteriota</taxon>
        <taxon>Desulfobacteria</taxon>
        <taxon>Desulfobacterales</taxon>
        <taxon>Desulfobacteraceae</taxon>
        <taxon>Desulfobacter</taxon>
    </lineage>
</organism>
<keyword evidence="1" id="KW-1133">Transmembrane helix</keyword>
<dbReference type="Proteomes" id="UP000553343">
    <property type="component" value="Unassembled WGS sequence"/>
</dbReference>
<feature type="transmembrane region" description="Helical" evidence="1">
    <location>
        <begin position="177"/>
        <end position="195"/>
    </location>
</feature>
<dbReference type="RefSeq" id="WP_178365945.1">
    <property type="nucleotide sequence ID" value="NZ_JACADJ010000012.1"/>
</dbReference>
<evidence type="ECO:0000256" key="2">
    <source>
        <dbReference type="SAM" id="SignalP"/>
    </source>
</evidence>